<evidence type="ECO:0000256" key="4">
    <source>
        <dbReference type="ARBA" id="ARBA00048391"/>
    </source>
</evidence>
<dbReference type="Proteomes" id="UP000051655">
    <property type="component" value="Unassembled WGS sequence"/>
</dbReference>
<name>A0A0R2JMH4_9LACO</name>
<evidence type="ECO:0000313" key="7">
    <source>
        <dbReference type="EMBL" id="KRN75284.1"/>
    </source>
</evidence>
<dbReference type="PATRIC" id="fig|1616.3.peg.463"/>
<dbReference type="SUPFAM" id="SSF53335">
    <property type="entry name" value="S-adenosyl-L-methionine-dependent methyltransferases"/>
    <property type="match status" value="1"/>
</dbReference>
<sequence>MFEEEWTFEALRQWGNWQLEPYIQDQTDRENQLDYLLTGMMDWNYSQLNNNLNTVIEDPKRIRFMVAVRALKGGEPVQYALGHAPFYGREFQVDRRVLIPRPETEELVDWILKDQPQTTQRVLDVGTGSGVIAITLQAERPAWQVLGSDISAEALAVAKVNGKKYAPAVTWQQSDLFSQIEGQFDVIVSNPPYIAENEKTVMDDSVLFYEPELALFADDQGLALYKLIAQHLLDYLAPQGTAYFEIGYLQGPALVELFETLPEVQVELRQDFSGHDRMLQVKRMN</sequence>
<protein>
    <recommendedName>
        <fullName evidence="5">Release factor glutamine methyltransferase</fullName>
        <shortName evidence="5">RF MTase</shortName>
        <ecNumber evidence="5">2.1.1.297</ecNumber>
    </recommendedName>
    <alternativeName>
        <fullName evidence="5">N5-glutamine methyltransferase PrmC</fullName>
    </alternativeName>
    <alternativeName>
        <fullName evidence="5">Protein-(glutamine-N5) MTase PrmC</fullName>
    </alternativeName>
    <alternativeName>
        <fullName evidence="5">Protein-glutamine N-methyltransferase PrmC</fullName>
    </alternativeName>
</protein>
<feature type="binding site" evidence="5">
    <location>
        <position position="190"/>
    </location>
    <ligand>
        <name>S-adenosyl-L-methionine</name>
        <dbReference type="ChEBI" id="CHEBI:59789"/>
    </ligand>
</feature>
<evidence type="ECO:0000256" key="2">
    <source>
        <dbReference type="ARBA" id="ARBA00022679"/>
    </source>
</evidence>
<dbReference type="CDD" id="cd02440">
    <property type="entry name" value="AdoMet_MTases"/>
    <property type="match status" value="1"/>
</dbReference>
<dbReference type="InterPro" id="IPR007848">
    <property type="entry name" value="Small_mtfrase_dom"/>
</dbReference>
<dbReference type="InterPro" id="IPR019874">
    <property type="entry name" value="RF_methyltr_PrmC"/>
</dbReference>
<dbReference type="InterPro" id="IPR029063">
    <property type="entry name" value="SAM-dependent_MTases_sf"/>
</dbReference>
<dbReference type="OrthoDB" id="9800643at2"/>
<evidence type="ECO:0000256" key="5">
    <source>
        <dbReference type="HAMAP-Rule" id="MF_02126"/>
    </source>
</evidence>
<dbReference type="PANTHER" id="PTHR18895">
    <property type="entry name" value="HEMK METHYLTRANSFERASE"/>
    <property type="match status" value="1"/>
</dbReference>
<feature type="domain" description="Methyltransferase small" evidence="6">
    <location>
        <begin position="115"/>
        <end position="200"/>
    </location>
</feature>
<dbReference type="AlphaFoldDB" id="A0A0R2JMH4"/>
<dbReference type="PANTHER" id="PTHR18895:SF74">
    <property type="entry name" value="MTRF1L RELEASE FACTOR GLUTAMINE METHYLTRANSFERASE"/>
    <property type="match status" value="1"/>
</dbReference>
<dbReference type="Gene3D" id="3.40.50.150">
    <property type="entry name" value="Vaccinia Virus protein VP39"/>
    <property type="match status" value="1"/>
</dbReference>
<comment type="caution">
    <text evidence="5">Lacks conserved residue(s) required for the propagation of feature annotation.</text>
</comment>
<dbReference type="PROSITE" id="PS00092">
    <property type="entry name" value="N6_MTASE"/>
    <property type="match status" value="1"/>
</dbReference>
<dbReference type="Pfam" id="PF05175">
    <property type="entry name" value="MTS"/>
    <property type="match status" value="1"/>
</dbReference>
<evidence type="ECO:0000313" key="8">
    <source>
        <dbReference type="Proteomes" id="UP000051655"/>
    </source>
</evidence>
<dbReference type="EMBL" id="JQBP01000002">
    <property type="protein sequence ID" value="KRN75284.1"/>
    <property type="molecule type" value="Genomic_DNA"/>
</dbReference>
<dbReference type="NCBIfam" id="TIGR00536">
    <property type="entry name" value="hemK_fam"/>
    <property type="match status" value="1"/>
</dbReference>
<dbReference type="InterPro" id="IPR004556">
    <property type="entry name" value="HemK-like"/>
</dbReference>
<dbReference type="EC" id="2.1.1.297" evidence="5"/>
<accession>A0A0R2JMH4</accession>
<evidence type="ECO:0000259" key="6">
    <source>
        <dbReference type="Pfam" id="PF05175"/>
    </source>
</evidence>
<dbReference type="InterPro" id="IPR002052">
    <property type="entry name" value="DNA_methylase_N6_adenine_CS"/>
</dbReference>
<comment type="catalytic activity">
    <reaction evidence="4 5">
        <text>L-glutaminyl-[peptide chain release factor] + S-adenosyl-L-methionine = N(5)-methyl-L-glutaminyl-[peptide chain release factor] + S-adenosyl-L-homocysteine + H(+)</text>
        <dbReference type="Rhea" id="RHEA:42896"/>
        <dbReference type="Rhea" id="RHEA-COMP:10271"/>
        <dbReference type="Rhea" id="RHEA-COMP:10272"/>
        <dbReference type="ChEBI" id="CHEBI:15378"/>
        <dbReference type="ChEBI" id="CHEBI:30011"/>
        <dbReference type="ChEBI" id="CHEBI:57856"/>
        <dbReference type="ChEBI" id="CHEBI:59789"/>
        <dbReference type="ChEBI" id="CHEBI:61891"/>
        <dbReference type="EC" id="2.1.1.297"/>
    </reaction>
</comment>
<keyword evidence="8" id="KW-1185">Reference proteome</keyword>
<feature type="binding site" evidence="5">
    <location>
        <begin position="190"/>
        <end position="193"/>
    </location>
    <ligand>
        <name>substrate</name>
    </ligand>
</feature>
<keyword evidence="3 5" id="KW-0949">S-adenosyl-L-methionine</keyword>
<dbReference type="GO" id="GO:0102559">
    <property type="term" value="F:peptide chain release factor N(5)-glutamine methyltransferase activity"/>
    <property type="evidence" value="ECO:0007669"/>
    <property type="project" value="UniProtKB-EC"/>
</dbReference>
<comment type="caution">
    <text evidence="7">The sequence shown here is derived from an EMBL/GenBank/DDBJ whole genome shotgun (WGS) entry which is preliminary data.</text>
</comment>
<dbReference type="RefSeq" id="WP_057754128.1">
    <property type="nucleotide sequence ID" value="NZ_JQBP01000002.1"/>
</dbReference>
<keyword evidence="1 5" id="KW-0489">Methyltransferase</keyword>
<feature type="binding site" evidence="5">
    <location>
        <begin position="126"/>
        <end position="130"/>
    </location>
    <ligand>
        <name>S-adenosyl-L-methionine</name>
        <dbReference type="ChEBI" id="CHEBI:59789"/>
    </ligand>
</feature>
<dbReference type="NCBIfam" id="TIGR03534">
    <property type="entry name" value="RF_mod_PrmC"/>
    <property type="match status" value="1"/>
</dbReference>
<dbReference type="InterPro" id="IPR050320">
    <property type="entry name" value="N5-glutamine_MTase"/>
</dbReference>
<dbReference type="STRING" id="1616.IV73_GL000447"/>
<dbReference type="HAMAP" id="MF_02126">
    <property type="entry name" value="RF_methyltr_PrmC"/>
    <property type="match status" value="1"/>
</dbReference>
<dbReference type="GO" id="GO:0003676">
    <property type="term" value="F:nucleic acid binding"/>
    <property type="evidence" value="ECO:0007669"/>
    <property type="project" value="InterPro"/>
</dbReference>
<dbReference type="Gene3D" id="1.10.8.10">
    <property type="entry name" value="DNA helicase RuvA subunit, C-terminal domain"/>
    <property type="match status" value="1"/>
</dbReference>
<proteinExistence type="inferred from homology"/>
<keyword evidence="2 5" id="KW-0808">Transferase</keyword>
<gene>
    <name evidence="5" type="primary">prmC</name>
    <name evidence="7" type="ORF">IV73_GL000447</name>
</gene>
<comment type="similarity">
    <text evidence="5">Belongs to the protein N5-glutamine methyltransferase family. PrmC subfamily.</text>
</comment>
<feature type="binding site" evidence="5">
    <location>
        <position position="149"/>
    </location>
    <ligand>
        <name>S-adenosyl-L-methionine</name>
        <dbReference type="ChEBI" id="CHEBI:59789"/>
    </ligand>
</feature>
<dbReference type="GO" id="GO:0032259">
    <property type="term" value="P:methylation"/>
    <property type="evidence" value="ECO:0007669"/>
    <property type="project" value="UniProtKB-KW"/>
</dbReference>
<organism evidence="7 8">
    <name type="scientific">Weissella kandleri</name>
    <dbReference type="NCBI Taxonomy" id="1616"/>
    <lineage>
        <taxon>Bacteria</taxon>
        <taxon>Bacillati</taxon>
        <taxon>Bacillota</taxon>
        <taxon>Bacilli</taxon>
        <taxon>Lactobacillales</taxon>
        <taxon>Lactobacillaceae</taxon>
        <taxon>Weissella</taxon>
    </lineage>
</organism>
<reference evidence="7 8" key="1">
    <citation type="journal article" date="2015" name="Genome Announc.">
        <title>Expanding the biotechnology potential of lactobacilli through comparative genomics of 213 strains and associated genera.</title>
        <authorList>
            <person name="Sun Z."/>
            <person name="Harris H.M."/>
            <person name="McCann A."/>
            <person name="Guo C."/>
            <person name="Argimon S."/>
            <person name="Zhang W."/>
            <person name="Yang X."/>
            <person name="Jeffery I.B."/>
            <person name="Cooney J.C."/>
            <person name="Kagawa T.F."/>
            <person name="Liu W."/>
            <person name="Song Y."/>
            <person name="Salvetti E."/>
            <person name="Wrobel A."/>
            <person name="Rasinkangas P."/>
            <person name="Parkhill J."/>
            <person name="Rea M.C."/>
            <person name="O'Sullivan O."/>
            <person name="Ritari J."/>
            <person name="Douillard F.P."/>
            <person name="Paul Ross R."/>
            <person name="Yang R."/>
            <person name="Briner A.E."/>
            <person name="Felis G.E."/>
            <person name="de Vos W.M."/>
            <person name="Barrangou R."/>
            <person name="Klaenhammer T.R."/>
            <person name="Caufield P.W."/>
            <person name="Cui Y."/>
            <person name="Zhang H."/>
            <person name="O'Toole P.W."/>
        </authorList>
    </citation>
    <scope>NUCLEOTIDE SEQUENCE [LARGE SCALE GENOMIC DNA]</scope>
    <source>
        <strain evidence="7 8">DSM 20593</strain>
    </source>
</reference>
<evidence type="ECO:0000256" key="1">
    <source>
        <dbReference type="ARBA" id="ARBA00022603"/>
    </source>
</evidence>
<comment type="function">
    <text evidence="5">Methylates the class 1 translation termination release factors RF1/PrfA and RF2/PrfB on the glutamine residue of the universally conserved GGQ motif.</text>
</comment>
<evidence type="ECO:0000256" key="3">
    <source>
        <dbReference type="ARBA" id="ARBA00022691"/>
    </source>
</evidence>